<evidence type="ECO:0000256" key="10">
    <source>
        <dbReference type="SAM" id="SignalP"/>
    </source>
</evidence>
<dbReference type="Proteomes" id="UP000245634">
    <property type="component" value="Unassembled WGS sequence"/>
</dbReference>
<evidence type="ECO:0000256" key="9">
    <source>
        <dbReference type="SAM" id="Phobius"/>
    </source>
</evidence>
<keyword evidence="2" id="KW-1003">Cell membrane</keyword>
<dbReference type="GO" id="GO:0005507">
    <property type="term" value="F:copper ion binding"/>
    <property type="evidence" value="ECO:0007669"/>
    <property type="project" value="InterPro"/>
</dbReference>
<dbReference type="GO" id="GO:0005886">
    <property type="term" value="C:plasma membrane"/>
    <property type="evidence" value="ECO:0007669"/>
    <property type="project" value="UniProtKB-SubCell"/>
</dbReference>
<feature type="transmembrane region" description="Helical" evidence="9">
    <location>
        <begin position="225"/>
        <end position="246"/>
    </location>
</feature>
<feature type="transmembrane region" description="Helical" evidence="9">
    <location>
        <begin position="402"/>
        <end position="420"/>
    </location>
</feature>
<proteinExistence type="predicted"/>
<dbReference type="SUPFAM" id="SSF81296">
    <property type="entry name" value="E set domains"/>
    <property type="match status" value="1"/>
</dbReference>
<dbReference type="InterPro" id="IPR008457">
    <property type="entry name" value="Cu-R_CopD_dom"/>
</dbReference>
<dbReference type="GO" id="GO:0046688">
    <property type="term" value="P:response to copper ion"/>
    <property type="evidence" value="ECO:0007669"/>
    <property type="project" value="InterPro"/>
</dbReference>
<protein>
    <submittedName>
        <fullName evidence="13">Copper transport protein</fullName>
    </submittedName>
</protein>
<keyword evidence="14" id="KW-1185">Reference proteome</keyword>
<keyword evidence="3 9" id="KW-0812">Transmembrane</keyword>
<feature type="transmembrane region" description="Helical" evidence="9">
    <location>
        <begin position="284"/>
        <end position="304"/>
    </location>
</feature>
<evidence type="ECO:0000313" key="14">
    <source>
        <dbReference type="Proteomes" id="UP000245634"/>
    </source>
</evidence>
<evidence type="ECO:0000256" key="5">
    <source>
        <dbReference type="ARBA" id="ARBA00022729"/>
    </source>
</evidence>
<dbReference type="Gene3D" id="2.60.40.1220">
    <property type="match status" value="1"/>
</dbReference>
<dbReference type="PANTHER" id="PTHR34820:SF4">
    <property type="entry name" value="INNER MEMBRANE PROTEIN YEBZ"/>
    <property type="match status" value="1"/>
</dbReference>
<dbReference type="GO" id="GO:0006825">
    <property type="term" value="P:copper ion transport"/>
    <property type="evidence" value="ECO:0007669"/>
    <property type="project" value="InterPro"/>
</dbReference>
<keyword evidence="6 9" id="KW-1133">Transmembrane helix</keyword>
<keyword evidence="8 9" id="KW-0472">Membrane</keyword>
<dbReference type="RefSeq" id="WP_170119229.1">
    <property type="nucleotide sequence ID" value="NZ_QGGL01000002.1"/>
</dbReference>
<accession>A0A316DH40</accession>
<evidence type="ECO:0000256" key="4">
    <source>
        <dbReference type="ARBA" id="ARBA00022723"/>
    </source>
</evidence>
<gene>
    <name evidence="13" type="ORF">C7459_102139</name>
</gene>
<feature type="transmembrane region" description="Helical" evidence="9">
    <location>
        <begin position="324"/>
        <end position="344"/>
    </location>
</feature>
<dbReference type="InterPro" id="IPR007348">
    <property type="entry name" value="CopC_dom"/>
</dbReference>
<evidence type="ECO:0000313" key="13">
    <source>
        <dbReference type="EMBL" id="PWK15893.1"/>
    </source>
</evidence>
<feature type="chain" id="PRO_5016396948" evidence="10">
    <location>
        <begin position="26"/>
        <end position="530"/>
    </location>
</feature>
<evidence type="ECO:0000259" key="12">
    <source>
        <dbReference type="Pfam" id="PF05425"/>
    </source>
</evidence>
<feature type="signal peptide" evidence="10">
    <location>
        <begin position="1"/>
        <end position="25"/>
    </location>
</feature>
<reference evidence="13 14" key="1">
    <citation type="submission" date="2018-05" db="EMBL/GenBank/DDBJ databases">
        <title>Genomic Encyclopedia of Type Strains, Phase IV (KMG-IV): sequencing the most valuable type-strain genomes for metagenomic binning, comparative biology and taxonomic classification.</title>
        <authorList>
            <person name="Goeker M."/>
        </authorList>
    </citation>
    <scope>NUCLEOTIDE SEQUENCE [LARGE SCALE GENOMIC DNA]</scope>
    <source>
        <strain evidence="13 14">DSM 18773</strain>
    </source>
</reference>
<feature type="domain" description="CopC" evidence="11">
    <location>
        <begin position="26"/>
        <end position="121"/>
    </location>
</feature>
<dbReference type="Pfam" id="PF04234">
    <property type="entry name" value="CopC"/>
    <property type="match status" value="1"/>
</dbReference>
<dbReference type="InterPro" id="IPR014756">
    <property type="entry name" value="Ig_E-set"/>
</dbReference>
<evidence type="ECO:0000256" key="3">
    <source>
        <dbReference type="ARBA" id="ARBA00022692"/>
    </source>
</evidence>
<keyword evidence="5 10" id="KW-0732">Signal</keyword>
<dbReference type="PANTHER" id="PTHR34820">
    <property type="entry name" value="INNER MEMBRANE PROTEIN YEBZ"/>
    <property type="match status" value="1"/>
</dbReference>
<evidence type="ECO:0000256" key="1">
    <source>
        <dbReference type="ARBA" id="ARBA00004651"/>
    </source>
</evidence>
<feature type="transmembrane region" description="Helical" evidence="9">
    <location>
        <begin position="253"/>
        <end position="272"/>
    </location>
</feature>
<dbReference type="AlphaFoldDB" id="A0A316DH40"/>
<organism evidence="13 14">
    <name type="scientific">Tumebacillus permanentifrigoris</name>
    <dbReference type="NCBI Taxonomy" id="378543"/>
    <lineage>
        <taxon>Bacteria</taxon>
        <taxon>Bacillati</taxon>
        <taxon>Bacillota</taxon>
        <taxon>Bacilli</taxon>
        <taxon>Bacillales</taxon>
        <taxon>Alicyclobacillaceae</taxon>
        <taxon>Tumebacillus</taxon>
    </lineage>
</organism>
<sequence>MRKICIHLLVFVLFLFSFGTSSAYAHANLTKTTPSNGSLLTTTPESVALEFSEPLEPDLIGLKLYDWTGAERAIDNPHLAPGKPNEMIAPLPQLDDGTYTVAWSVISEDGHPVNGSYSFSIGTASEGRIAPATSSKLFQHSTEIGLIVLRYVVEGFLLLGAGLYGLAHAARRFQLPRVEVLLSRKHRTLIWSVLLLLTAAQWMVYSAGLPGGGITSALLNGHWNVLLESSFATMLIVQLGLLLLLALRGMQEIWYPLIWALLVSNLAFGGHARGVDPEWLALSLRVLHLLVIALWLGGLSYLALTMHHEHVHGERIDRTKFRPFFVRLMVAAVLLTTITGIAMTEVQTDWFSVLLFRGGMWGNLLWLKIALMLVMILLAFYQTMRWKQDAGKLSFELLRVEWLVGILVIQVAIFLSQMPYPAPIKPYSQTLQAEQRQVDVRIPQLVLGKQTMTITLPEAPQAVKAELKMMDMEMGSLDLKPVQIDATHYNFDIPFTMSGNWKYTITATYPTDQQVVWTDTIRIPLGGISR</sequence>
<dbReference type="InterPro" id="IPR014755">
    <property type="entry name" value="Cu-Rt/internalin_Ig-like"/>
</dbReference>
<evidence type="ECO:0000256" key="8">
    <source>
        <dbReference type="ARBA" id="ARBA00023136"/>
    </source>
</evidence>
<keyword evidence="7" id="KW-0186">Copper</keyword>
<evidence type="ECO:0000256" key="2">
    <source>
        <dbReference type="ARBA" id="ARBA00022475"/>
    </source>
</evidence>
<dbReference type="Pfam" id="PF05425">
    <property type="entry name" value="CopD"/>
    <property type="match status" value="1"/>
</dbReference>
<keyword evidence="4" id="KW-0479">Metal-binding</keyword>
<evidence type="ECO:0000256" key="7">
    <source>
        <dbReference type="ARBA" id="ARBA00023008"/>
    </source>
</evidence>
<name>A0A316DH40_9BACL</name>
<evidence type="ECO:0000256" key="6">
    <source>
        <dbReference type="ARBA" id="ARBA00022989"/>
    </source>
</evidence>
<dbReference type="EMBL" id="QGGL01000002">
    <property type="protein sequence ID" value="PWK15893.1"/>
    <property type="molecule type" value="Genomic_DNA"/>
</dbReference>
<feature type="transmembrane region" description="Helical" evidence="9">
    <location>
        <begin position="364"/>
        <end position="381"/>
    </location>
</feature>
<evidence type="ECO:0000259" key="11">
    <source>
        <dbReference type="Pfam" id="PF04234"/>
    </source>
</evidence>
<feature type="domain" description="Copper resistance protein D" evidence="12">
    <location>
        <begin position="323"/>
        <end position="415"/>
    </location>
</feature>
<comment type="caution">
    <text evidence="13">The sequence shown here is derived from an EMBL/GenBank/DDBJ whole genome shotgun (WGS) entry which is preliminary data.</text>
</comment>
<dbReference type="GO" id="GO:0042597">
    <property type="term" value="C:periplasmic space"/>
    <property type="evidence" value="ECO:0007669"/>
    <property type="project" value="InterPro"/>
</dbReference>
<feature type="transmembrane region" description="Helical" evidence="9">
    <location>
        <begin position="144"/>
        <end position="167"/>
    </location>
</feature>
<comment type="subcellular location">
    <subcellularLocation>
        <location evidence="1">Cell membrane</location>
        <topology evidence="1">Multi-pass membrane protein</topology>
    </subcellularLocation>
</comment>
<feature type="transmembrane region" description="Helical" evidence="9">
    <location>
        <begin position="188"/>
        <end position="205"/>
    </location>
</feature>
<dbReference type="InterPro" id="IPR032694">
    <property type="entry name" value="CopC/D"/>
</dbReference>